<dbReference type="EMBL" id="KV442054">
    <property type="protein sequence ID" value="OAQ27811.1"/>
    <property type="molecule type" value="Genomic_DNA"/>
</dbReference>
<dbReference type="AlphaFoldDB" id="A0A197JTP4"/>
<sequence length="108" mass="12014">MAGVEILISLSSWVGSALWQNPDQRVKLGKNDDRRIMTSLFLSVTLSNLITQGRSMNKGRCVVAVQSCIFLLDEKATVKEKGYSVIMSQGSDRLTLNIITYDFSLLVE</sequence>
<reference evidence="2 3" key="1">
    <citation type="submission" date="2016-05" db="EMBL/GenBank/DDBJ databases">
        <title>Genome sequencing reveals origins of a unique bacterial endosymbiosis in the earliest lineages of terrestrial Fungi.</title>
        <authorList>
            <consortium name="DOE Joint Genome Institute"/>
            <person name="Uehling J."/>
            <person name="Gryganskyi A."/>
            <person name="Hameed K."/>
            <person name="Tschaplinski T."/>
            <person name="Misztal P."/>
            <person name="Wu S."/>
            <person name="Desiro A."/>
            <person name="Vande Pol N."/>
            <person name="Du Z.-Y."/>
            <person name="Zienkiewicz A."/>
            <person name="Zienkiewicz K."/>
            <person name="Morin E."/>
            <person name="Tisserant E."/>
            <person name="Splivallo R."/>
            <person name="Hainaut M."/>
            <person name="Henrissat B."/>
            <person name="Ohm R."/>
            <person name="Kuo A."/>
            <person name="Yan J."/>
            <person name="Lipzen A."/>
            <person name="Nolan M."/>
            <person name="Labutti K."/>
            <person name="Barry K."/>
            <person name="Goldstein A."/>
            <person name="Labbe J."/>
            <person name="Schadt C."/>
            <person name="Tuskan G."/>
            <person name="Grigoriev I."/>
            <person name="Martin F."/>
            <person name="Vilgalys R."/>
            <person name="Bonito G."/>
        </authorList>
    </citation>
    <scope>NUCLEOTIDE SEQUENCE [LARGE SCALE GENOMIC DNA]</scope>
    <source>
        <strain evidence="2 3">AG-77</strain>
    </source>
</reference>
<keyword evidence="3" id="KW-1185">Reference proteome</keyword>
<name>A0A197JTP4_9FUNG</name>
<gene>
    <name evidence="2" type="ORF">K457DRAFT_127167</name>
</gene>
<keyword evidence="1" id="KW-0732">Signal</keyword>
<organism evidence="2 3">
    <name type="scientific">Linnemannia elongata AG-77</name>
    <dbReference type="NCBI Taxonomy" id="1314771"/>
    <lineage>
        <taxon>Eukaryota</taxon>
        <taxon>Fungi</taxon>
        <taxon>Fungi incertae sedis</taxon>
        <taxon>Mucoromycota</taxon>
        <taxon>Mortierellomycotina</taxon>
        <taxon>Mortierellomycetes</taxon>
        <taxon>Mortierellales</taxon>
        <taxon>Mortierellaceae</taxon>
        <taxon>Linnemannia</taxon>
    </lineage>
</organism>
<proteinExistence type="predicted"/>
<evidence type="ECO:0000256" key="1">
    <source>
        <dbReference type="SAM" id="SignalP"/>
    </source>
</evidence>
<protein>
    <submittedName>
        <fullName evidence="2">Uncharacterized protein</fullName>
    </submittedName>
</protein>
<accession>A0A197JTP4</accession>
<feature type="signal peptide" evidence="1">
    <location>
        <begin position="1"/>
        <end position="19"/>
    </location>
</feature>
<evidence type="ECO:0000313" key="3">
    <source>
        <dbReference type="Proteomes" id="UP000078512"/>
    </source>
</evidence>
<dbReference type="Proteomes" id="UP000078512">
    <property type="component" value="Unassembled WGS sequence"/>
</dbReference>
<feature type="chain" id="PRO_5008276258" evidence="1">
    <location>
        <begin position="20"/>
        <end position="108"/>
    </location>
</feature>
<evidence type="ECO:0000313" key="2">
    <source>
        <dbReference type="EMBL" id="OAQ27811.1"/>
    </source>
</evidence>